<feature type="transmembrane region" description="Helical" evidence="1">
    <location>
        <begin position="57"/>
        <end position="78"/>
    </location>
</feature>
<name>A0A2R5FCD0_9PROT</name>
<gene>
    <name evidence="2" type="ORF">NMK_1960</name>
</gene>
<reference evidence="2 3" key="1">
    <citation type="journal article" date="2018" name="Environ. Microbiol.">
        <title>Isolation and genomic characterization of Novimethylophilus kurashikiensis gen. nov. sp. nov., a new lanthanide-dependent methylotrophic species of Methylophilaceae.</title>
        <authorList>
            <person name="Lv H."/>
            <person name="Sahin N."/>
            <person name="Tani A."/>
        </authorList>
    </citation>
    <scope>NUCLEOTIDE SEQUENCE [LARGE SCALE GENOMIC DNA]</scope>
    <source>
        <strain evidence="2 3">La2-4</strain>
    </source>
</reference>
<dbReference type="EMBL" id="BDOQ01000007">
    <property type="protein sequence ID" value="GBG14361.1"/>
    <property type="molecule type" value="Genomic_DNA"/>
</dbReference>
<keyword evidence="3" id="KW-1185">Reference proteome</keyword>
<dbReference type="AlphaFoldDB" id="A0A2R5FCD0"/>
<proteinExistence type="predicted"/>
<evidence type="ECO:0000313" key="2">
    <source>
        <dbReference type="EMBL" id="GBG14361.1"/>
    </source>
</evidence>
<organism evidence="2 3">
    <name type="scientific">Novimethylophilus kurashikiensis</name>
    <dbReference type="NCBI Taxonomy" id="1825523"/>
    <lineage>
        <taxon>Bacteria</taxon>
        <taxon>Pseudomonadati</taxon>
        <taxon>Pseudomonadota</taxon>
        <taxon>Betaproteobacteria</taxon>
        <taxon>Nitrosomonadales</taxon>
        <taxon>Methylophilaceae</taxon>
        <taxon>Novimethylophilus</taxon>
    </lineage>
</organism>
<keyword evidence="1" id="KW-1133">Transmembrane helix</keyword>
<comment type="caution">
    <text evidence="2">The sequence shown here is derived from an EMBL/GenBank/DDBJ whole genome shotgun (WGS) entry which is preliminary data.</text>
</comment>
<dbReference type="Proteomes" id="UP000245081">
    <property type="component" value="Unassembled WGS sequence"/>
</dbReference>
<sequence>MAVSGGIPPQSKVEDARHRAILRYSRDSSWQATFGVALLYLTNEICSELHPSLAGDYVFLGILTYSAAVSLLMSLDNFRRMLALSR</sequence>
<evidence type="ECO:0000256" key="1">
    <source>
        <dbReference type="SAM" id="Phobius"/>
    </source>
</evidence>
<protein>
    <submittedName>
        <fullName evidence="2">Short-chain dehydrogenase</fullName>
    </submittedName>
</protein>
<evidence type="ECO:0000313" key="3">
    <source>
        <dbReference type="Proteomes" id="UP000245081"/>
    </source>
</evidence>
<keyword evidence="1" id="KW-0812">Transmembrane</keyword>
<keyword evidence="1" id="KW-0472">Membrane</keyword>
<accession>A0A2R5FCD0</accession>